<name>A0ABV5LVF7_9ACTN</name>
<comment type="similarity">
    <text evidence="7">Belongs to the binding-protein-dependent transport system permease family.</text>
</comment>
<comment type="caution">
    <text evidence="9">The sequence shown here is derived from an EMBL/GenBank/DDBJ whole genome shotgun (WGS) entry which is preliminary data.</text>
</comment>
<evidence type="ECO:0000313" key="10">
    <source>
        <dbReference type="Proteomes" id="UP001589748"/>
    </source>
</evidence>
<dbReference type="Proteomes" id="UP001589748">
    <property type="component" value="Unassembled WGS sequence"/>
</dbReference>
<accession>A0ABV5LVF7</accession>
<feature type="transmembrane region" description="Helical" evidence="7">
    <location>
        <begin position="216"/>
        <end position="242"/>
    </location>
</feature>
<evidence type="ECO:0000313" key="9">
    <source>
        <dbReference type="EMBL" id="MFB9378059.1"/>
    </source>
</evidence>
<dbReference type="PROSITE" id="PS50928">
    <property type="entry name" value="ABC_TM1"/>
    <property type="match status" value="1"/>
</dbReference>
<dbReference type="InterPro" id="IPR050366">
    <property type="entry name" value="BP-dependent_transpt_permease"/>
</dbReference>
<sequence length="301" mass="31079">MSSPLDAPVLPTAPAAPVRSPVLGPVVRGVLRSPQTLLGLTLVVVHVVLALLAPLVAPFDPVTNDATSILLGPGDGHLLGTDQLGRDILSRVLYGGRYSLPLAVVAAVVTVGIGTVLGCLAACHRGAFDEILMRIVDAVLSVPSILALLVVVSMFGAGGPVIVLAAVVIYSPAVVRVLRAAALQVVPLDYVTAARARGEGTFAVIRREILPNVVDVVFVELAMRASFVLLLVSSLSFLGFGANPPTPDWGLMVSENRTLLAVLPWGTVGPIVALATLIIGFNLTADGLAKIRGVDRTLVGV</sequence>
<evidence type="ECO:0000256" key="1">
    <source>
        <dbReference type="ARBA" id="ARBA00004651"/>
    </source>
</evidence>
<dbReference type="Gene3D" id="1.10.3720.10">
    <property type="entry name" value="MetI-like"/>
    <property type="match status" value="1"/>
</dbReference>
<dbReference type="SUPFAM" id="SSF161098">
    <property type="entry name" value="MetI-like"/>
    <property type="match status" value="1"/>
</dbReference>
<feature type="transmembrane region" description="Helical" evidence="7">
    <location>
        <begin position="262"/>
        <end position="283"/>
    </location>
</feature>
<evidence type="ECO:0000256" key="7">
    <source>
        <dbReference type="RuleBase" id="RU363032"/>
    </source>
</evidence>
<feature type="domain" description="ABC transmembrane type-1" evidence="8">
    <location>
        <begin position="96"/>
        <end position="289"/>
    </location>
</feature>
<keyword evidence="6 7" id="KW-0472">Membrane</keyword>
<evidence type="ECO:0000256" key="2">
    <source>
        <dbReference type="ARBA" id="ARBA00022448"/>
    </source>
</evidence>
<dbReference type="PANTHER" id="PTHR43386:SF25">
    <property type="entry name" value="PEPTIDE ABC TRANSPORTER PERMEASE PROTEIN"/>
    <property type="match status" value="1"/>
</dbReference>
<keyword evidence="2 7" id="KW-0813">Transport</keyword>
<keyword evidence="10" id="KW-1185">Reference proteome</keyword>
<proteinExistence type="inferred from homology"/>
<protein>
    <submittedName>
        <fullName evidence="9">ABC transporter permease</fullName>
    </submittedName>
</protein>
<comment type="subcellular location">
    <subcellularLocation>
        <location evidence="1 7">Cell membrane</location>
        <topology evidence="1 7">Multi-pass membrane protein</topology>
    </subcellularLocation>
</comment>
<feature type="transmembrane region" description="Helical" evidence="7">
    <location>
        <begin position="135"/>
        <end position="155"/>
    </location>
</feature>
<dbReference type="RefSeq" id="WP_380137479.1">
    <property type="nucleotide sequence ID" value="NZ_JBHLUI010000008.1"/>
</dbReference>
<evidence type="ECO:0000259" key="8">
    <source>
        <dbReference type="PROSITE" id="PS50928"/>
    </source>
</evidence>
<dbReference type="InterPro" id="IPR035906">
    <property type="entry name" value="MetI-like_sf"/>
</dbReference>
<keyword evidence="5 7" id="KW-1133">Transmembrane helix</keyword>
<dbReference type="Pfam" id="PF00528">
    <property type="entry name" value="BPD_transp_1"/>
    <property type="match status" value="1"/>
</dbReference>
<feature type="transmembrane region" description="Helical" evidence="7">
    <location>
        <begin position="37"/>
        <end position="57"/>
    </location>
</feature>
<feature type="transmembrane region" description="Helical" evidence="7">
    <location>
        <begin position="161"/>
        <end position="178"/>
    </location>
</feature>
<keyword evidence="4 7" id="KW-0812">Transmembrane</keyword>
<dbReference type="PANTHER" id="PTHR43386">
    <property type="entry name" value="OLIGOPEPTIDE TRANSPORT SYSTEM PERMEASE PROTEIN APPC"/>
    <property type="match status" value="1"/>
</dbReference>
<evidence type="ECO:0000256" key="6">
    <source>
        <dbReference type="ARBA" id="ARBA00023136"/>
    </source>
</evidence>
<evidence type="ECO:0000256" key="3">
    <source>
        <dbReference type="ARBA" id="ARBA00022475"/>
    </source>
</evidence>
<dbReference type="EMBL" id="JBHMDM010000007">
    <property type="protein sequence ID" value="MFB9378059.1"/>
    <property type="molecule type" value="Genomic_DNA"/>
</dbReference>
<evidence type="ECO:0000256" key="5">
    <source>
        <dbReference type="ARBA" id="ARBA00022989"/>
    </source>
</evidence>
<reference evidence="9 10" key="1">
    <citation type="submission" date="2024-09" db="EMBL/GenBank/DDBJ databases">
        <authorList>
            <person name="Sun Q."/>
            <person name="Mori K."/>
        </authorList>
    </citation>
    <scope>NUCLEOTIDE SEQUENCE [LARGE SCALE GENOMIC DNA]</scope>
    <source>
        <strain evidence="9 10">TISTR 1856</strain>
    </source>
</reference>
<dbReference type="InterPro" id="IPR000515">
    <property type="entry name" value="MetI-like"/>
</dbReference>
<dbReference type="CDD" id="cd06261">
    <property type="entry name" value="TM_PBP2"/>
    <property type="match status" value="1"/>
</dbReference>
<organism evidence="9 10">
    <name type="scientific">Kineococcus gynurae</name>
    <dbReference type="NCBI Taxonomy" id="452979"/>
    <lineage>
        <taxon>Bacteria</taxon>
        <taxon>Bacillati</taxon>
        <taxon>Actinomycetota</taxon>
        <taxon>Actinomycetes</taxon>
        <taxon>Kineosporiales</taxon>
        <taxon>Kineosporiaceae</taxon>
        <taxon>Kineococcus</taxon>
    </lineage>
</organism>
<evidence type="ECO:0000256" key="4">
    <source>
        <dbReference type="ARBA" id="ARBA00022692"/>
    </source>
</evidence>
<gene>
    <name evidence="9" type="ORF">ACFFVI_13890</name>
</gene>
<feature type="transmembrane region" description="Helical" evidence="7">
    <location>
        <begin position="100"/>
        <end position="123"/>
    </location>
</feature>
<keyword evidence="3" id="KW-1003">Cell membrane</keyword>